<comment type="caution">
    <text evidence="1">The sequence shown here is derived from an EMBL/GenBank/DDBJ whole genome shotgun (WGS) entry which is preliminary data.</text>
</comment>
<dbReference type="EMBL" id="BARW01035721">
    <property type="protein sequence ID" value="GAJ22405.1"/>
    <property type="molecule type" value="Genomic_DNA"/>
</dbReference>
<evidence type="ECO:0000313" key="1">
    <source>
        <dbReference type="EMBL" id="GAJ22405.1"/>
    </source>
</evidence>
<reference evidence="1" key="1">
    <citation type="journal article" date="2014" name="Front. Microbiol.">
        <title>High frequency of phylogenetically diverse reductive dehalogenase-homologous genes in deep subseafloor sedimentary metagenomes.</title>
        <authorList>
            <person name="Kawai M."/>
            <person name="Futagami T."/>
            <person name="Toyoda A."/>
            <person name="Takaki Y."/>
            <person name="Nishi S."/>
            <person name="Hori S."/>
            <person name="Arai W."/>
            <person name="Tsubouchi T."/>
            <person name="Morono Y."/>
            <person name="Uchiyama I."/>
            <person name="Ito T."/>
            <person name="Fujiyama A."/>
            <person name="Inagaki F."/>
            <person name="Takami H."/>
        </authorList>
    </citation>
    <scope>NUCLEOTIDE SEQUENCE</scope>
    <source>
        <strain evidence="1">Expedition CK06-06</strain>
    </source>
</reference>
<feature type="non-terminal residue" evidence="1">
    <location>
        <position position="1"/>
    </location>
</feature>
<proteinExistence type="predicted"/>
<name>X1W1R3_9ZZZZ</name>
<accession>X1W1R3</accession>
<protein>
    <submittedName>
        <fullName evidence="1">Uncharacterized protein</fullName>
    </submittedName>
</protein>
<dbReference type="AlphaFoldDB" id="X1W1R3"/>
<sequence>RPRAIWENLKVEHPEILTYCEDYPFQGERSVLVANSKGWERILMFLPGYLSDQDLA</sequence>
<gene>
    <name evidence="1" type="ORF">S12H4_55651</name>
</gene>
<organism evidence="1">
    <name type="scientific">marine sediment metagenome</name>
    <dbReference type="NCBI Taxonomy" id="412755"/>
    <lineage>
        <taxon>unclassified sequences</taxon>
        <taxon>metagenomes</taxon>
        <taxon>ecological metagenomes</taxon>
    </lineage>
</organism>